<dbReference type="PANTHER" id="PTHR48081">
    <property type="entry name" value="AB HYDROLASE SUPERFAMILY PROTEIN C4A8.06C"/>
    <property type="match status" value="1"/>
</dbReference>
<dbReference type="SUPFAM" id="SSF53474">
    <property type="entry name" value="alpha/beta-Hydrolases"/>
    <property type="match status" value="1"/>
</dbReference>
<organism evidence="2 3">
    <name type="scientific">Mya arenaria</name>
    <name type="common">Soft-shell clam</name>
    <dbReference type="NCBI Taxonomy" id="6604"/>
    <lineage>
        <taxon>Eukaryota</taxon>
        <taxon>Metazoa</taxon>
        <taxon>Spiralia</taxon>
        <taxon>Lophotrochozoa</taxon>
        <taxon>Mollusca</taxon>
        <taxon>Bivalvia</taxon>
        <taxon>Autobranchia</taxon>
        <taxon>Heteroconchia</taxon>
        <taxon>Euheterodonta</taxon>
        <taxon>Imparidentia</taxon>
        <taxon>Neoheterodontei</taxon>
        <taxon>Myida</taxon>
        <taxon>Myoidea</taxon>
        <taxon>Myidae</taxon>
        <taxon>Mya</taxon>
    </lineage>
</organism>
<protein>
    <recommendedName>
        <fullName evidence="4">Kynurenine formamidase</fullName>
    </recommendedName>
</protein>
<accession>A0ABY7FRX0</accession>
<gene>
    <name evidence="2" type="ORF">MAR_037441</name>
</gene>
<reference evidence="2" key="1">
    <citation type="submission" date="2022-11" db="EMBL/GenBank/DDBJ databases">
        <title>Centuries of genome instability and evolution in soft-shell clam transmissible cancer (bioRxiv).</title>
        <authorList>
            <person name="Hart S.F.M."/>
            <person name="Yonemitsu M.A."/>
            <person name="Giersch R.M."/>
            <person name="Beal B.F."/>
            <person name="Arriagada G."/>
            <person name="Davis B.W."/>
            <person name="Ostrander E.A."/>
            <person name="Goff S.P."/>
            <person name="Metzger M.J."/>
        </authorList>
    </citation>
    <scope>NUCLEOTIDE SEQUENCE</scope>
    <source>
        <strain evidence="2">MELC-2E11</strain>
        <tissue evidence="2">Siphon/mantle</tissue>
    </source>
</reference>
<dbReference type="InterPro" id="IPR050300">
    <property type="entry name" value="GDXG_lipolytic_enzyme"/>
</dbReference>
<sequence length="385" mass="43457">MPVLKEIAFGYIDGTEQESYCLDLYLPDNVKTDDDVLPGPFSIGASPLETETEIKRGDLNEAVDESKLKYAKYYCELPEECQNTVSETDAYNVESDSFETTKRHNNSVTDPKANTNIDAKIPFAVFVHGGGWRRGGKNSWKHFLFYDVNFLVAFLQYFLGTYGNVGETLSDNNIGCAVISYPLTELGMPVLLLEMRLHRRRHKHDHQSDAVALAVRWSKEFCERSDIADSSQLYLIGHSAGGHLVTRTVLDETVLSRVGCCPSDIKGVVSISGVYDLLCLKSPLLRQVYLTPTFGEDWVNWRETSPTNLAERLDNSQETRPCFLLLSAAKDPFLKEQALGFCRVLKEKQFQCDHFEITGTNHFSIVTGYKTVKGSTFHFVLEFIR</sequence>
<evidence type="ECO:0008006" key="4">
    <source>
        <dbReference type="Google" id="ProtNLM"/>
    </source>
</evidence>
<evidence type="ECO:0000256" key="1">
    <source>
        <dbReference type="ARBA" id="ARBA00022801"/>
    </source>
</evidence>
<name>A0ABY7FRX0_MYAAR</name>
<evidence type="ECO:0000313" key="2">
    <source>
        <dbReference type="EMBL" id="WAR23772.1"/>
    </source>
</evidence>
<dbReference type="Gene3D" id="3.40.50.1820">
    <property type="entry name" value="alpha/beta hydrolase"/>
    <property type="match status" value="1"/>
</dbReference>
<dbReference type="EMBL" id="CP111024">
    <property type="protein sequence ID" value="WAR23772.1"/>
    <property type="molecule type" value="Genomic_DNA"/>
</dbReference>
<keyword evidence="3" id="KW-1185">Reference proteome</keyword>
<keyword evidence="1" id="KW-0378">Hydrolase</keyword>
<dbReference type="Proteomes" id="UP001164746">
    <property type="component" value="Chromosome 13"/>
</dbReference>
<evidence type="ECO:0000313" key="3">
    <source>
        <dbReference type="Proteomes" id="UP001164746"/>
    </source>
</evidence>
<proteinExistence type="predicted"/>
<dbReference type="PANTHER" id="PTHR48081:SF33">
    <property type="entry name" value="KYNURENINE FORMAMIDASE"/>
    <property type="match status" value="1"/>
</dbReference>
<dbReference type="InterPro" id="IPR029058">
    <property type="entry name" value="AB_hydrolase_fold"/>
</dbReference>